<organism evidence="1 2">
    <name type="scientific">Burkholderia aenigmatica</name>
    <dbReference type="NCBI Taxonomy" id="2015348"/>
    <lineage>
        <taxon>Bacteria</taxon>
        <taxon>Pseudomonadati</taxon>
        <taxon>Pseudomonadota</taxon>
        <taxon>Betaproteobacteria</taxon>
        <taxon>Burkholderiales</taxon>
        <taxon>Burkholderiaceae</taxon>
        <taxon>Burkholderia</taxon>
        <taxon>Burkholderia cepacia complex</taxon>
    </lineage>
</organism>
<evidence type="ECO:0000313" key="2">
    <source>
        <dbReference type="Proteomes" id="UP000494261"/>
    </source>
</evidence>
<proteinExistence type="predicted"/>
<dbReference type="AlphaFoldDB" id="A0A6P2SNI6"/>
<dbReference type="Proteomes" id="UP000494261">
    <property type="component" value="Unassembled WGS sequence"/>
</dbReference>
<reference evidence="1 2" key="1">
    <citation type="submission" date="2019-09" db="EMBL/GenBank/DDBJ databases">
        <authorList>
            <person name="Depoorter E."/>
        </authorList>
    </citation>
    <scope>NUCLEOTIDE SEQUENCE [LARGE SCALE GENOMIC DNA]</scope>
    <source>
        <strain evidence="1">LMG 13014</strain>
    </source>
</reference>
<accession>A0A6P2SNI6</accession>
<sequence length="57" mass="6587">MDTWLCIRCHKEWAVDAEKIGIDSFGIYVFCPHCGRRNQLESLGHRRGALILRQTGK</sequence>
<evidence type="ECO:0000313" key="1">
    <source>
        <dbReference type="EMBL" id="VWC52310.1"/>
    </source>
</evidence>
<name>A0A6P2SNI6_9BURK</name>
<protein>
    <submittedName>
        <fullName evidence="1">Uncharacterized protein</fullName>
    </submittedName>
</protein>
<gene>
    <name evidence="1" type="ORF">BLA13014_07953</name>
</gene>
<dbReference type="EMBL" id="CABVQC010000103">
    <property type="protein sequence ID" value="VWC52310.1"/>
    <property type="molecule type" value="Genomic_DNA"/>
</dbReference>